<feature type="compositionally biased region" description="Low complexity" evidence="8">
    <location>
        <begin position="301"/>
        <end position="310"/>
    </location>
</feature>
<dbReference type="GO" id="GO:0000981">
    <property type="term" value="F:DNA-binding transcription factor activity, RNA polymerase II-specific"/>
    <property type="evidence" value="ECO:0007669"/>
    <property type="project" value="InterPro"/>
</dbReference>
<dbReference type="STRING" id="71784.A0A1Y2BDV9"/>
<evidence type="ECO:0000256" key="8">
    <source>
        <dbReference type="SAM" id="MobiDB-lite"/>
    </source>
</evidence>
<dbReference type="InterPro" id="IPR001138">
    <property type="entry name" value="Zn2Cys6_DnaBD"/>
</dbReference>
<dbReference type="EMBL" id="MCFC01000010">
    <property type="protein sequence ID" value="ORY32255.1"/>
    <property type="molecule type" value="Genomic_DNA"/>
</dbReference>
<feature type="compositionally biased region" description="Gly residues" evidence="8">
    <location>
        <begin position="1042"/>
        <end position="1054"/>
    </location>
</feature>
<dbReference type="InterPro" id="IPR036864">
    <property type="entry name" value="Zn2-C6_fun-type_DNA-bd_sf"/>
</dbReference>
<dbReference type="AlphaFoldDB" id="A0A1Y2BDV9"/>
<dbReference type="Proteomes" id="UP000193986">
    <property type="component" value="Unassembled WGS sequence"/>
</dbReference>
<dbReference type="CDD" id="cd00067">
    <property type="entry name" value="GAL4"/>
    <property type="match status" value="1"/>
</dbReference>
<evidence type="ECO:0000256" key="1">
    <source>
        <dbReference type="ARBA" id="ARBA00004123"/>
    </source>
</evidence>
<dbReference type="SMART" id="SM00066">
    <property type="entry name" value="GAL4"/>
    <property type="match status" value="1"/>
</dbReference>
<feature type="compositionally biased region" description="Polar residues" evidence="8">
    <location>
        <begin position="935"/>
        <end position="966"/>
    </location>
</feature>
<evidence type="ECO:0000313" key="11">
    <source>
        <dbReference type="Proteomes" id="UP000193986"/>
    </source>
</evidence>
<protein>
    <recommendedName>
        <fullName evidence="9">Zn(2)-C6 fungal-type domain-containing protein</fullName>
    </recommendedName>
</protein>
<keyword evidence="7" id="KW-0539">Nucleus</keyword>
<keyword evidence="5" id="KW-0238">DNA-binding</keyword>
<feature type="region of interest" description="Disordered" evidence="8">
    <location>
        <begin position="935"/>
        <end position="1080"/>
    </location>
</feature>
<dbReference type="Gene3D" id="4.10.240.10">
    <property type="entry name" value="Zn(2)-C6 fungal-type DNA-binding domain"/>
    <property type="match status" value="1"/>
</dbReference>
<proteinExistence type="predicted"/>
<keyword evidence="2" id="KW-0479">Metal-binding</keyword>
<feature type="region of interest" description="Disordered" evidence="8">
    <location>
        <begin position="269"/>
        <end position="310"/>
    </location>
</feature>
<dbReference type="GO" id="GO:0005634">
    <property type="term" value="C:nucleus"/>
    <property type="evidence" value="ECO:0007669"/>
    <property type="project" value="UniProtKB-SubCell"/>
</dbReference>
<evidence type="ECO:0000256" key="2">
    <source>
        <dbReference type="ARBA" id="ARBA00022723"/>
    </source>
</evidence>
<keyword evidence="11" id="KW-1185">Reference proteome</keyword>
<evidence type="ECO:0000256" key="5">
    <source>
        <dbReference type="ARBA" id="ARBA00023125"/>
    </source>
</evidence>
<keyword evidence="3" id="KW-0862">Zinc</keyword>
<keyword evidence="6" id="KW-0804">Transcription</keyword>
<dbReference type="PROSITE" id="PS50048">
    <property type="entry name" value="ZN2_CY6_FUNGAL_2"/>
    <property type="match status" value="1"/>
</dbReference>
<dbReference type="InterPro" id="IPR051615">
    <property type="entry name" value="Transcr_Regulatory_Elem"/>
</dbReference>
<keyword evidence="4" id="KW-0805">Transcription regulation</keyword>
<feature type="compositionally biased region" description="Polar residues" evidence="8">
    <location>
        <begin position="271"/>
        <end position="288"/>
    </location>
</feature>
<comment type="caution">
    <text evidence="10">The sequence shown here is derived from an EMBL/GenBank/DDBJ whole genome shotgun (WGS) entry which is preliminary data.</text>
</comment>
<dbReference type="Pfam" id="PF04082">
    <property type="entry name" value="Fungal_trans"/>
    <property type="match status" value="1"/>
</dbReference>
<evidence type="ECO:0000256" key="6">
    <source>
        <dbReference type="ARBA" id="ARBA00023163"/>
    </source>
</evidence>
<comment type="subcellular location">
    <subcellularLocation>
        <location evidence="1">Nucleus</location>
    </subcellularLocation>
</comment>
<feature type="compositionally biased region" description="Polar residues" evidence="8">
    <location>
        <begin position="1029"/>
        <end position="1039"/>
    </location>
</feature>
<dbReference type="GO" id="GO:0003677">
    <property type="term" value="F:DNA binding"/>
    <property type="evidence" value="ECO:0007669"/>
    <property type="project" value="UniProtKB-KW"/>
</dbReference>
<accession>A0A1Y2BDV9</accession>
<dbReference type="OrthoDB" id="39175at2759"/>
<dbReference type="PANTHER" id="PTHR31313:SF81">
    <property type="entry name" value="TY1 ENHANCER ACTIVATOR"/>
    <property type="match status" value="1"/>
</dbReference>
<feature type="domain" description="Zn(2)-C6 fungal-type" evidence="9">
    <location>
        <begin position="65"/>
        <end position="108"/>
    </location>
</feature>
<dbReference type="GO" id="GO:0006351">
    <property type="term" value="P:DNA-templated transcription"/>
    <property type="evidence" value="ECO:0007669"/>
    <property type="project" value="InterPro"/>
</dbReference>
<feature type="compositionally biased region" description="Basic and acidic residues" evidence="8">
    <location>
        <begin position="1069"/>
        <end position="1080"/>
    </location>
</feature>
<dbReference type="PANTHER" id="PTHR31313">
    <property type="entry name" value="TY1 ENHANCER ACTIVATOR"/>
    <property type="match status" value="1"/>
</dbReference>
<dbReference type="GO" id="GO:0008270">
    <property type="term" value="F:zinc ion binding"/>
    <property type="evidence" value="ECO:0007669"/>
    <property type="project" value="InterPro"/>
</dbReference>
<name>A0A1Y2BDV9_9TREE</name>
<evidence type="ECO:0000256" key="4">
    <source>
        <dbReference type="ARBA" id="ARBA00023015"/>
    </source>
</evidence>
<evidence type="ECO:0000256" key="7">
    <source>
        <dbReference type="ARBA" id="ARBA00023242"/>
    </source>
</evidence>
<dbReference type="SUPFAM" id="SSF57701">
    <property type="entry name" value="Zn2/Cys6 DNA-binding domain"/>
    <property type="match status" value="1"/>
</dbReference>
<dbReference type="SMART" id="SM00906">
    <property type="entry name" value="Fungal_trans"/>
    <property type="match status" value="1"/>
</dbReference>
<feature type="compositionally biased region" description="Polar residues" evidence="8">
    <location>
        <begin position="176"/>
        <end position="194"/>
    </location>
</feature>
<dbReference type="InterPro" id="IPR007219">
    <property type="entry name" value="XnlR_reg_dom"/>
</dbReference>
<dbReference type="CDD" id="cd12148">
    <property type="entry name" value="fungal_TF_MHR"/>
    <property type="match status" value="1"/>
</dbReference>
<organism evidence="10 11">
    <name type="scientific">Naematelia encephala</name>
    <dbReference type="NCBI Taxonomy" id="71784"/>
    <lineage>
        <taxon>Eukaryota</taxon>
        <taxon>Fungi</taxon>
        <taxon>Dikarya</taxon>
        <taxon>Basidiomycota</taxon>
        <taxon>Agaricomycotina</taxon>
        <taxon>Tremellomycetes</taxon>
        <taxon>Tremellales</taxon>
        <taxon>Naemateliaceae</taxon>
        <taxon>Naematelia</taxon>
    </lineage>
</organism>
<feature type="region of interest" description="Disordered" evidence="8">
    <location>
        <begin position="102"/>
        <end position="163"/>
    </location>
</feature>
<feature type="compositionally biased region" description="Low complexity" evidence="8">
    <location>
        <begin position="1002"/>
        <end position="1016"/>
    </location>
</feature>
<sequence length="1096" mass="118545">MPTVPNSLPSEFIRHGNNIYARPDIGGTIPVEIAAPAQHGGGSVASGSSGQNHGEIAGVLRRNQACLACRRRKLKCDAQRPHCSTCVRSYKHLMRTAPRSNPVLTCEYDDGNPAGHEGDEHQSVSEEMGDCDEEGDVTRKKKKKSLTGEPKRKRKDVEDSEAESLRKKIEELELQLAQTKSGPTNPPQKTTSGRDGSWLGGESSAPSPTAFLEMLSSAATAQIPEPNGVPGLRSGVPEHTMMGDSSFSASTGLTPFILPNDWATSMDEKTTPTLERQQTIDSNASATSESRRPSEPATEPSPFTSASGSGVSSLSPNAVFNFSPGPTQPPFQQVVGNSSSWFIANANIATNNNSSKEDLRPNLDADGNLEPATAPDGPWRAVETVETAFIQTINSVPIDSNQGEADGIDAGLAMDPELQQQLLMDLFWPGWPPNLPEPNIVNDLVEAFFDLVPNIPRVLHRARFLARLALPPTHANFPHPALIHAVCSAAAAWCHPDVYSRSAAAKQMYMSAEGKQVNSLSFGLRQAAYGKEAVQDGLNTGNRLFDVVRAMIILSRVFIDDTRMLECWAYCGLVARMILPLGLNVRSAELSLKSVMLPPPVDALEREERRVAVWMGFYHDTVASAASGWGTSFALDELTVPLPVSRKDFDFGAEIMEPNSQDIESPDFWTKHPVPDSFVMVIKAAVIMNRVTRFVRKWKNRHLRDDDDLDGLQRPEFRELANAIACFQMSFPGNLRNPCVLDARRRLDIDLICAHMLPHAAIICLYEPFADISDASDSSARRILGAAQAIVSIVQQLASVVNDGAQNFTSIMHSSASVCLVTAARTCLLFYRFALNVSDFATAESHRMDIDLVRMALGQFGARFKIGHHHAQLIEYFMDRTANPTMEKLQAHYPEHPRGGAPELHPNANFGECILNALNVKRGFWAANVRLGASSPSPFGSTPESATNPNSRGSRAQSVHSASGASNDLRGADIEKTWQRPWGFKKTATESPSSEEPALCASIRQSSTSSNTSPLSRVQVTPDGGVEGQAQTQQQTGYNSSGAGGAGSGGGDGGIKADSGQSGVSTLTKEAEDAFEARSRVVDGQRMGMFAQLPRS</sequence>
<evidence type="ECO:0000256" key="3">
    <source>
        <dbReference type="ARBA" id="ARBA00022833"/>
    </source>
</evidence>
<dbReference type="Pfam" id="PF00172">
    <property type="entry name" value="Zn_clus"/>
    <property type="match status" value="1"/>
</dbReference>
<dbReference type="InParanoid" id="A0A1Y2BDV9"/>
<feature type="region of interest" description="Disordered" evidence="8">
    <location>
        <begin position="176"/>
        <end position="208"/>
    </location>
</feature>
<evidence type="ECO:0000259" key="9">
    <source>
        <dbReference type="PROSITE" id="PS50048"/>
    </source>
</evidence>
<reference evidence="10 11" key="1">
    <citation type="submission" date="2016-07" db="EMBL/GenBank/DDBJ databases">
        <title>Pervasive Adenine N6-methylation of Active Genes in Fungi.</title>
        <authorList>
            <consortium name="DOE Joint Genome Institute"/>
            <person name="Mondo S.J."/>
            <person name="Dannebaum R.O."/>
            <person name="Kuo R.C."/>
            <person name="Labutti K."/>
            <person name="Haridas S."/>
            <person name="Kuo A."/>
            <person name="Salamov A."/>
            <person name="Ahrendt S.R."/>
            <person name="Lipzen A."/>
            <person name="Sullivan W."/>
            <person name="Andreopoulos W.B."/>
            <person name="Clum A."/>
            <person name="Lindquist E."/>
            <person name="Daum C."/>
            <person name="Ramamoorthy G.K."/>
            <person name="Gryganskyi A."/>
            <person name="Culley D."/>
            <person name="Magnuson J.K."/>
            <person name="James T.Y."/>
            <person name="O'Malley M.A."/>
            <person name="Stajich J.E."/>
            <person name="Spatafora J.W."/>
            <person name="Visel A."/>
            <person name="Grigoriev I.V."/>
        </authorList>
    </citation>
    <scope>NUCLEOTIDE SEQUENCE [LARGE SCALE GENOMIC DNA]</scope>
    <source>
        <strain evidence="10 11">68-887.2</strain>
    </source>
</reference>
<gene>
    <name evidence="10" type="ORF">BCR39DRAFT_523592</name>
</gene>
<evidence type="ECO:0000313" key="10">
    <source>
        <dbReference type="EMBL" id="ORY32255.1"/>
    </source>
</evidence>
<feature type="region of interest" description="Disordered" evidence="8">
    <location>
        <begin position="352"/>
        <end position="377"/>
    </location>
</feature>